<dbReference type="InterPro" id="IPR000403">
    <property type="entry name" value="PI3/4_kinase_cat_dom"/>
</dbReference>
<evidence type="ECO:0000256" key="6">
    <source>
        <dbReference type="ARBA" id="ARBA00022840"/>
    </source>
</evidence>
<organism evidence="9 10">
    <name type="scientific">Heracleum sosnowskyi</name>
    <dbReference type="NCBI Taxonomy" id="360622"/>
    <lineage>
        <taxon>Eukaryota</taxon>
        <taxon>Viridiplantae</taxon>
        <taxon>Streptophyta</taxon>
        <taxon>Embryophyta</taxon>
        <taxon>Tracheophyta</taxon>
        <taxon>Spermatophyta</taxon>
        <taxon>Magnoliopsida</taxon>
        <taxon>eudicotyledons</taxon>
        <taxon>Gunneridae</taxon>
        <taxon>Pentapetalae</taxon>
        <taxon>asterids</taxon>
        <taxon>campanulids</taxon>
        <taxon>Apiales</taxon>
        <taxon>Apiaceae</taxon>
        <taxon>Apioideae</taxon>
        <taxon>apioid superclade</taxon>
        <taxon>Tordylieae</taxon>
        <taxon>Tordyliinae</taxon>
        <taxon>Heracleum</taxon>
    </lineage>
</organism>
<dbReference type="PANTHER" id="PTHR45800:SF11">
    <property type="entry name" value="PHOSPHATIDYLINOSITOL 3-KINASE-RELATED PROTEIN KINASE"/>
    <property type="match status" value="1"/>
</dbReference>
<name>A0AAD8H212_9APIA</name>
<gene>
    <name evidence="9" type="ORF">POM88_051481</name>
</gene>
<keyword evidence="3" id="KW-0808">Transferase</keyword>
<keyword evidence="4" id="KW-0547">Nucleotide-binding</keyword>
<dbReference type="GO" id="GO:0004430">
    <property type="term" value="F:1-phosphatidylinositol 4-kinase activity"/>
    <property type="evidence" value="ECO:0007669"/>
    <property type="project" value="UniProtKB-EC"/>
</dbReference>
<dbReference type="GO" id="GO:0005524">
    <property type="term" value="F:ATP binding"/>
    <property type="evidence" value="ECO:0007669"/>
    <property type="project" value="UniProtKB-KW"/>
</dbReference>
<reference evidence="9" key="1">
    <citation type="submission" date="2023-02" db="EMBL/GenBank/DDBJ databases">
        <title>Genome of toxic invasive species Heracleum sosnowskyi carries increased number of genes despite the absence of recent whole-genome duplications.</title>
        <authorList>
            <person name="Schelkunov M."/>
            <person name="Shtratnikova V."/>
            <person name="Makarenko M."/>
            <person name="Klepikova A."/>
            <person name="Omelchenko D."/>
            <person name="Novikova G."/>
            <person name="Obukhova E."/>
            <person name="Bogdanov V."/>
            <person name="Penin A."/>
            <person name="Logacheva M."/>
        </authorList>
    </citation>
    <scope>NUCLEOTIDE SEQUENCE</scope>
    <source>
        <strain evidence="9">Hsosn_3</strain>
        <tissue evidence="9">Leaf</tissue>
    </source>
</reference>
<dbReference type="PROSITE" id="PS50290">
    <property type="entry name" value="PI3_4_KINASE_3"/>
    <property type="match status" value="1"/>
</dbReference>
<dbReference type="Pfam" id="PF00454">
    <property type="entry name" value="PI3_PI4_kinase"/>
    <property type="match status" value="1"/>
</dbReference>
<dbReference type="AlphaFoldDB" id="A0AAD8H212"/>
<keyword evidence="6" id="KW-0067">ATP-binding</keyword>
<dbReference type="EMBL" id="JAUIZM010000011">
    <property type="protein sequence ID" value="KAK1358225.1"/>
    <property type="molecule type" value="Genomic_DNA"/>
</dbReference>
<feature type="domain" description="PI3K/PI4K catalytic" evidence="8">
    <location>
        <begin position="87"/>
        <end position="259"/>
    </location>
</feature>
<reference evidence="9" key="2">
    <citation type="submission" date="2023-05" db="EMBL/GenBank/DDBJ databases">
        <authorList>
            <person name="Schelkunov M.I."/>
        </authorList>
    </citation>
    <scope>NUCLEOTIDE SEQUENCE</scope>
    <source>
        <strain evidence="9">Hsosn_3</strain>
        <tissue evidence="9">Leaf</tissue>
    </source>
</reference>
<evidence type="ECO:0000259" key="8">
    <source>
        <dbReference type="PROSITE" id="PS50290"/>
    </source>
</evidence>
<dbReference type="InterPro" id="IPR044571">
    <property type="entry name" value="P4KG1-8"/>
</dbReference>
<proteinExistence type="inferred from homology"/>
<dbReference type="EC" id="2.7.1.67" evidence="2"/>
<keyword evidence="5" id="KW-0418">Kinase</keyword>
<feature type="region of interest" description="Disordered" evidence="7">
    <location>
        <begin position="23"/>
        <end position="78"/>
    </location>
</feature>
<evidence type="ECO:0000256" key="2">
    <source>
        <dbReference type="ARBA" id="ARBA00012169"/>
    </source>
</evidence>
<comment type="similarity">
    <text evidence="1">Belongs to the PI3/PI4-kinase family. Type II PI4K subfamily.</text>
</comment>
<accession>A0AAD8H212</accession>
<protein>
    <recommendedName>
        <fullName evidence="2">1-phosphatidylinositol 4-kinase</fullName>
        <ecNumber evidence="2">2.7.1.67</ecNumber>
    </recommendedName>
</protein>
<evidence type="ECO:0000313" key="10">
    <source>
        <dbReference type="Proteomes" id="UP001237642"/>
    </source>
</evidence>
<sequence>MDKLSSGTGLLRTKSDQLVETISAAMAAMKSPASSEGGPENGGTLSRKSSRGVLIGASPGRGSSSNRHNSQIRKTRSAQMKFDLDDLGSGAALSRASSASLGLSFSFTSFTVPADEIADSRPFSDDDDILNVTTDLTPFMKHSVRVGETGYREVAAYLLDHDHFAKVPPTALVKITHSIFNVNDSVNGNKLKNKTVVSKIASLQQFIPHDYDASDHGSSSFPVAAVHRIGILDIRLFNTDRHAGNLLVKKLDGIGKFGI</sequence>
<keyword evidence="10" id="KW-1185">Reference proteome</keyword>
<dbReference type="Proteomes" id="UP001237642">
    <property type="component" value="Unassembled WGS sequence"/>
</dbReference>
<comment type="caution">
    <text evidence="9">The sequence shown here is derived from an EMBL/GenBank/DDBJ whole genome shotgun (WGS) entry which is preliminary data.</text>
</comment>
<feature type="compositionally biased region" description="Low complexity" evidence="7">
    <location>
        <begin position="23"/>
        <end position="35"/>
    </location>
</feature>
<evidence type="ECO:0000256" key="1">
    <source>
        <dbReference type="ARBA" id="ARBA00008941"/>
    </source>
</evidence>
<evidence type="ECO:0000256" key="7">
    <source>
        <dbReference type="SAM" id="MobiDB-lite"/>
    </source>
</evidence>
<evidence type="ECO:0000256" key="3">
    <source>
        <dbReference type="ARBA" id="ARBA00022679"/>
    </source>
</evidence>
<evidence type="ECO:0000256" key="5">
    <source>
        <dbReference type="ARBA" id="ARBA00022777"/>
    </source>
</evidence>
<evidence type="ECO:0000256" key="4">
    <source>
        <dbReference type="ARBA" id="ARBA00022741"/>
    </source>
</evidence>
<evidence type="ECO:0000313" key="9">
    <source>
        <dbReference type="EMBL" id="KAK1358225.1"/>
    </source>
</evidence>
<dbReference type="PANTHER" id="PTHR45800">
    <property type="entry name" value="PHOSPHATIDYLINOSITOL 4-KINASE GAMMA"/>
    <property type="match status" value="1"/>
</dbReference>